<feature type="domain" description="Kinesin motor" evidence="13">
    <location>
        <begin position="85"/>
        <end position="522"/>
    </location>
</feature>
<feature type="coiled-coil region" evidence="11">
    <location>
        <begin position="1259"/>
        <end position="1345"/>
    </location>
</feature>
<feature type="coiled-coil region" evidence="11">
    <location>
        <begin position="757"/>
        <end position="847"/>
    </location>
</feature>
<dbReference type="GO" id="GO:0008574">
    <property type="term" value="F:plus-end-directed microtubule motor activity"/>
    <property type="evidence" value="ECO:0007669"/>
    <property type="project" value="TreeGrafter"/>
</dbReference>
<protein>
    <submittedName>
        <fullName evidence="14">Kinesin KIF20B</fullName>
    </submittedName>
</protein>
<dbReference type="PANTHER" id="PTHR47970:SF29">
    <property type="entry name" value="KINESIN FAMILY MEMBER 20B"/>
    <property type="match status" value="1"/>
</dbReference>
<feature type="compositionally biased region" description="Low complexity" evidence="12">
    <location>
        <begin position="1620"/>
        <end position="1631"/>
    </location>
</feature>
<accession>A0AAD1TEY9</accession>
<dbReference type="GO" id="GO:0005876">
    <property type="term" value="C:spindle microtubule"/>
    <property type="evidence" value="ECO:0007669"/>
    <property type="project" value="TreeGrafter"/>
</dbReference>
<feature type="region of interest" description="Disordered" evidence="12">
    <location>
        <begin position="1684"/>
        <end position="1766"/>
    </location>
</feature>
<dbReference type="InterPro" id="IPR019821">
    <property type="entry name" value="Kinesin_motor_CS"/>
</dbReference>
<evidence type="ECO:0000256" key="6">
    <source>
        <dbReference type="ARBA" id="ARBA00022840"/>
    </source>
</evidence>
<keyword evidence="7 11" id="KW-0175">Coiled coil</keyword>
<feature type="coiled-coil region" evidence="11">
    <location>
        <begin position="1084"/>
        <end position="1233"/>
    </location>
</feature>
<evidence type="ECO:0000313" key="14">
    <source>
        <dbReference type="EMBL" id="CAH2322113.1"/>
    </source>
</evidence>
<evidence type="ECO:0000256" key="5">
    <source>
        <dbReference type="ARBA" id="ARBA00022741"/>
    </source>
</evidence>
<feature type="compositionally biased region" description="Basic and acidic residues" evidence="12">
    <location>
        <begin position="1684"/>
        <end position="1694"/>
    </location>
</feature>
<dbReference type="GO" id="GO:0008017">
    <property type="term" value="F:microtubule binding"/>
    <property type="evidence" value="ECO:0007669"/>
    <property type="project" value="InterPro"/>
</dbReference>
<dbReference type="PROSITE" id="PS00411">
    <property type="entry name" value="KINESIN_MOTOR_1"/>
    <property type="match status" value="1"/>
</dbReference>
<keyword evidence="6 10" id="KW-0067">ATP-binding</keyword>
<evidence type="ECO:0000256" key="11">
    <source>
        <dbReference type="SAM" id="Coils"/>
    </source>
</evidence>
<evidence type="ECO:0000259" key="13">
    <source>
        <dbReference type="PROSITE" id="PS50067"/>
    </source>
</evidence>
<evidence type="ECO:0000256" key="10">
    <source>
        <dbReference type="PROSITE-ProRule" id="PRU00283"/>
    </source>
</evidence>
<dbReference type="Gene3D" id="3.40.850.10">
    <property type="entry name" value="Kinesin motor domain"/>
    <property type="match status" value="2"/>
</dbReference>
<dbReference type="EMBL" id="OW240922">
    <property type="protein sequence ID" value="CAH2322113.1"/>
    <property type="molecule type" value="Genomic_DNA"/>
</dbReference>
<feature type="region of interest" description="Disordered" evidence="12">
    <location>
        <begin position="856"/>
        <end position="887"/>
    </location>
</feature>
<dbReference type="PANTHER" id="PTHR47970">
    <property type="entry name" value="KINESIN-LIKE PROTEIN KIF11"/>
    <property type="match status" value="1"/>
</dbReference>
<evidence type="ECO:0000256" key="8">
    <source>
        <dbReference type="ARBA" id="ARBA00023175"/>
    </source>
</evidence>
<feature type="binding site" evidence="10">
    <location>
        <begin position="181"/>
        <end position="188"/>
    </location>
    <ligand>
        <name>ATP</name>
        <dbReference type="ChEBI" id="CHEBI:30616"/>
    </ligand>
</feature>
<evidence type="ECO:0000256" key="12">
    <source>
        <dbReference type="SAM" id="MobiDB-lite"/>
    </source>
</evidence>
<gene>
    <name evidence="14" type="ORF">PECUL_23A020230</name>
</gene>
<dbReference type="SMART" id="SM00129">
    <property type="entry name" value="KISc"/>
    <property type="match status" value="1"/>
</dbReference>
<sequence>MWILKLNKWPAGTFECHIEGCPGNMDFNEGLHRRPSYLGEGVYFPQVADPQPIDDLRTNLAEKFLLLGECESDTNQKNVLDDKENMQVYLRVRPFTALEIEQNEAQECVTIPDACSVLVKAPQSSQACRLSEKGFCLMAQKFTFTQVFGPETTQTQFFEGTMRQQVIDFMKGQNRLLFTYGVTNAGKTFTFQGTKDDAGILPRTMDMLFNTIQGKVYTKMDVKPHRCRDYIRLTKDQVKTEVALKNSVLRQIKEVDPQCSIRSNNSRTSADTTDFLNDDGFANSSKVLTEVDERLKQAEELKSILDSSSKYSVWVSFCEIYNECIFDLLDPISGDKFYKRKTLKLAQDIKGFSFVKDLQWIQVSDAKEACRILTLGKKFQSIAFTKLNSSSSRSHSIFTVRLLKIEDSDIPRVVKVSELALCDLAGSERCTKTKNEGERLKESGNINTSLLILGKCINALKNSQQSKAHQHVPFRESKLTHYLQSFFTGKGKVSMIVNICQSASSYDETLNVLKFSAVAQKVLILESSQNVEGLSHGLKKSAREVSFIINNADSKIWASRKRATVQWDSHLEDVQEDGDKEEFTEDFEEEECLDCTNLEDEDDDEEEEDDILIKKDAYQKLLDLVEDLKTQLVNEKKDKILMELKIREEVVNEFTQHFKEREKDFSERLEKEKELMEERCDERLEIFQDLVKKCTENEDGKPKTLRSETVPKSQVDENSMPLQGLFTSMQTDLSVIKKQAVEAHIQIAAIPDIPDFTANFEERLKQVSADLSKTQEELKKKSAELEIQIDQWSQTNIRLEEADKKLLSQRQQLDQLMEMIQQKESAIDKLKDLVSHWEAKCEDYERSVSAIRGEMAKASDSASVPVGRKRAPEDQSLHEDQPPSKKEHFHIDANISTDIIQTYSQNIKEESNIIQELEADKEKLKNQTITLNEMVTLLEKKLAINEEQLMAMESKNNNITSELKTYKELASNLEDTVKMLTQAVEQNKQNIANKVAKMQTIQNKLDEFDKSEVKESSVDFWNLNASLEDTTKTSLKNCSEVNLKGGQTGMVDTGRESTFYSAVEGLWRKCQLVLQESTKRKALIQQLEQKVDHLNHELAFLKNENNNLQCEKDSNSVKESLVEEKTGLIGQLQSQLSEMTNQVELKRKQELLSEKEILTLKNQVDEKNQNLMEKESLLDTYKSKCEKLDALEEQIKVKASAVQTLEKQLEENLSKHNEEKIKLEKKITDVQGKLTDVKNSANLKQKTVDQLTKETELLKQDLSQRAAEVKNLQIDLQRREEDYIDLKDKLADAKKQIQQVEKEVCAMREEKKLLSNKVNEYEKLKNQMSCDLEMKQRTIQQLKKEHLNKDTKEEAMKACQDGQAKEKIIEDMKLTLLEQEQTQLEQEQALEAKTGEVEKLSEELDGWRLRCLELEKNSQRGHLIQLSSEKTDKELIDSQVSKLQNQLKEFEEKYNSDRKKWLEEKMNLLAQAKESESHRNKEMRKFADDRERYSKQQGEVEQLSAQLAEKDNALLKWREERDQLVSALEVQLKSLFSSNLEKEKEIEQLKKSSGSKTEGENVDELMKKLATSEDTIKDLQEKLTTLRHCNTLSTVGMEDQVKVQPIKNVILPKQNDQLQSATSATSAAKSSDGSNISTEDCQSQDGSATVLDSSEISTENGNISRFPKPQMEICFSPARPNKMEVKHCGEDSSRTVKISRTTRKRKSHEMDQDIVKSENKKNAITKSGVRTPSSQSSPAVNKSEIKRNTLKKQPSTSSTVSSRKKEGTLQKLGDFLQSSPSIFQTKAKKLLETISAPKTTDLTVSRKENENKPKKIRRKLYNTDISAPLDFLAPPTIMDKNDKESDHLIMKRRLRTRTAK</sequence>
<feature type="compositionally biased region" description="Basic and acidic residues" evidence="12">
    <location>
        <begin position="1708"/>
        <end position="1721"/>
    </location>
</feature>
<dbReference type="PROSITE" id="PS50067">
    <property type="entry name" value="KINESIN_MOTOR_2"/>
    <property type="match status" value="1"/>
</dbReference>
<dbReference type="SUPFAM" id="SSF52540">
    <property type="entry name" value="P-loop containing nucleoside triphosphate hydrolases"/>
    <property type="match status" value="1"/>
</dbReference>
<keyword evidence="8 10" id="KW-0505">Motor protein</keyword>
<evidence type="ECO:0000256" key="9">
    <source>
        <dbReference type="ARBA" id="ARBA00023212"/>
    </source>
</evidence>
<feature type="region of interest" description="Disordered" evidence="12">
    <location>
        <begin position="1614"/>
        <end position="1669"/>
    </location>
</feature>
<feature type="compositionally biased region" description="Polar residues" evidence="12">
    <location>
        <begin position="1722"/>
        <end position="1740"/>
    </location>
</feature>
<dbReference type="GO" id="GO:0072686">
    <property type="term" value="C:mitotic spindle"/>
    <property type="evidence" value="ECO:0007669"/>
    <property type="project" value="TreeGrafter"/>
</dbReference>
<feature type="coiled-coil region" evidence="11">
    <location>
        <begin position="1493"/>
        <end position="1582"/>
    </location>
</feature>
<evidence type="ECO:0000256" key="1">
    <source>
        <dbReference type="ARBA" id="ARBA00004186"/>
    </source>
</evidence>
<dbReference type="Proteomes" id="UP001295444">
    <property type="component" value="Chromosome 11"/>
</dbReference>
<dbReference type="GO" id="GO:0007018">
    <property type="term" value="P:microtubule-based movement"/>
    <property type="evidence" value="ECO:0007669"/>
    <property type="project" value="InterPro"/>
</dbReference>
<name>A0AAD1TEY9_PELCU</name>
<feature type="compositionally biased region" description="Polar residues" evidence="12">
    <location>
        <begin position="1751"/>
        <end position="1761"/>
    </location>
</feature>
<dbReference type="InterPro" id="IPR036961">
    <property type="entry name" value="Kinesin_motor_dom_sf"/>
</dbReference>
<reference evidence="14" key="1">
    <citation type="submission" date="2022-03" db="EMBL/GenBank/DDBJ databases">
        <authorList>
            <person name="Alioto T."/>
            <person name="Alioto T."/>
            <person name="Gomez Garrido J."/>
        </authorList>
    </citation>
    <scope>NUCLEOTIDE SEQUENCE</scope>
</reference>
<dbReference type="Pfam" id="PF00225">
    <property type="entry name" value="Kinesin"/>
    <property type="match status" value="1"/>
</dbReference>
<keyword evidence="9" id="KW-0206">Cytoskeleton</keyword>
<feature type="compositionally biased region" description="Basic and acidic residues" evidence="12">
    <location>
        <begin position="870"/>
        <end position="887"/>
    </location>
</feature>
<dbReference type="GO" id="GO:0005634">
    <property type="term" value="C:nucleus"/>
    <property type="evidence" value="ECO:0007669"/>
    <property type="project" value="TreeGrafter"/>
</dbReference>
<proteinExistence type="inferred from homology"/>
<evidence type="ECO:0000256" key="7">
    <source>
        <dbReference type="ARBA" id="ARBA00023054"/>
    </source>
</evidence>
<comment type="subcellular location">
    <subcellularLocation>
        <location evidence="1">Cytoplasm</location>
        <location evidence="1">Cytoskeleton</location>
        <location evidence="1">Spindle</location>
    </subcellularLocation>
</comment>
<evidence type="ECO:0000256" key="3">
    <source>
        <dbReference type="ARBA" id="ARBA00022553"/>
    </source>
</evidence>
<feature type="compositionally biased region" description="Polar residues" evidence="12">
    <location>
        <begin position="1632"/>
        <end position="1663"/>
    </location>
</feature>
<feature type="coiled-coil region" evidence="11">
    <location>
        <begin position="900"/>
        <end position="990"/>
    </location>
</feature>
<keyword evidence="2" id="KW-0963">Cytoplasm</keyword>
<dbReference type="PRINTS" id="PR00380">
    <property type="entry name" value="KINESINHEAVY"/>
</dbReference>
<comment type="similarity">
    <text evidence="10">Belongs to the TRAFAC class myosin-kinesin ATPase superfamily. Kinesin family.</text>
</comment>
<evidence type="ECO:0000256" key="4">
    <source>
        <dbReference type="ARBA" id="ARBA00022701"/>
    </source>
</evidence>
<dbReference type="InterPro" id="IPR027417">
    <property type="entry name" value="P-loop_NTPase"/>
</dbReference>
<dbReference type="InterPro" id="IPR047149">
    <property type="entry name" value="KIF11-like"/>
</dbReference>
<feature type="coiled-coil region" evidence="11">
    <location>
        <begin position="1383"/>
        <end position="1460"/>
    </location>
</feature>
<feature type="coiled-coil region" evidence="11">
    <location>
        <begin position="618"/>
        <end position="686"/>
    </location>
</feature>
<dbReference type="InterPro" id="IPR001752">
    <property type="entry name" value="Kinesin_motor_dom"/>
</dbReference>
<keyword evidence="5 10" id="KW-0547">Nucleotide-binding</keyword>
<evidence type="ECO:0000313" key="15">
    <source>
        <dbReference type="Proteomes" id="UP001295444"/>
    </source>
</evidence>
<keyword evidence="3" id="KW-0597">Phosphoprotein</keyword>
<dbReference type="GO" id="GO:0051231">
    <property type="term" value="P:spindle elongation"/>
    <property type="evidence" value="ECO:0007669"/>
    <property type="project" value="TreeGrafter"/>
</dbReference>
<organism evidence="14 15">
    <name type="scientific">Pelobates cultripes</name>
    <name type="common">Western spadefoot toad</name>
    <dbReference type="NCBI Taxonomy" id="61616"/>
    <lineage>
        <taxon>Eukaryota</taxon>
        <taxon>Metazoa</taxon>
        <taxon>Chordata</taxon>
        <taxon>Craniata</taxon>
        <taxon>Vertebrata</taxon>
        <taxon>Euteleostomi</taxon>
        <taxon>Amphibia</taxon>
        <taxon>Batrachia</taxon>
        <taxon>Anura</taxon>
        <taxon>Pelobatoidea</taxon>
        <taxon>Pelobatidae</taxon>
        <taxon>Pelobates</taxon>
    </lineage>
</organism>
<keyword evidence="15" id="KW-1185">Reference proteome</keyword>
<keyword evidence="4" id="KW-0493">Microtubule</keyword>
<dbReference type="GO" id="GO:0090307">
    <property type="term" value="P:mitotic spindle assembly"/>
    <property type="evidence" value="ECO:0007669"/>
    <property type="project" value="TreeGrafter"/>
</dbReference>
<dbReference type="GO" id="GO:0005524">
    <property type="term" value="F:ATP binding"/>
    <property type="evidence" value="ECO:0007669"/>
    <property type="project" value="UniProtKB-UniRule"/>
</dbReference>
<evidence type="ECO:0000256" key="2">
    <source>
        <dbReference type="ARBA" id="ARBA00022490"/>
    </source>
</evidence>